<evidence type="ECO:0000256" key="1">
    <source>
        <dbReference type="ARBA" id="ARBA00004141"/>
    </source>
</evidence>
<evidence type="ECO:0000313" key="8">
    <source>
        <dbReference type="Proteomes" id="UP000231693"/>
    </source>
</evidence>
<keyword evidence="2 5" id="KW-0812">Transmembrane</keyword>
<comment type="subcellular location">
    <subcellularLocation>
        <location evidence="1">Membrane</location>
        <topology evidence="1">Multi-pass membrane protein</topology>
    </subcellularLocation>
</comment>
<feature type="domain" description="Integral membrane bound transporter" evidence="6">
    <location>
        <begin position="302"/>
        <end position="426"/>
    </location>
</feature>
<evidence type="ECO:0000256" key="2">
    <source>
        <dbReference type="ARBA" id="ARBA00022692"/>
    </source>
</evidence>
<feature type="transmembrane region" description="Helical" evidence="5">
    <location>
        <begin position="87"/>
        <end position="106"/>
    </location>
</feature>
<evidence type="ECO:0000313" key="7">
    <source>
        <dbReference type="EMBL" id="PJJ77878.1"/>
    </source>
</evidence>
<keyword evidence="3 5" id="KW-1133">Transmembrane helix</keyword>
<sequence length="440" mass="44416">MTLAPAARTRAATRDAAREILAPATLRAALHVTPADATVAAALRCGLAVALALVVAAATGHRDLAGFAALGALASVYGRYDPYRRRAVLLAVVGVVLVVGITLTGLTTALGAPVAVTLVVVAALAGSTTAFADMTRLGPPGATIVVFAAGAGMAGSPDLADVGRHALAAAVGVAIAWVVCTAGYLARPTAPARLAVRRAGDAARHALDGGNVDRAQATVAHARRVLADDASHERTRPEALRLAAQVDVIEATLTPAGVQHGRWDAPAGLPARTTLRRQLALAARAGGWWQAPARVAAAALVAAGVAQVAGFGHPVWAAVGATATLQGVSHRHAAVRGLQRAAGTCVGALLAWPLLELHLGFWAAIAVIVVLQVVTEMIVGRHYGVAMLTITPMALLMTSLAAPATGTLALDRALDTVIGALIGVVVLVVVPLAHGSRVRA</sequence>
<organism evidence="7 8">
    <name type="scientific">Sediminihabitans luteus</name>
    <dbReference type="NCBI Taxonomy" id="1138585"/>
    <lineage>
        <taxon>Bacteria</taxon>
        <taxon>Bacillati</taxon>
        <taxon>Actinomycetota</taxon>
        <taxon>Actinomycetes</taxon>
        <taxon>Micrococcales</taxon>
        <taxon>Cellulomonadaceae</taxon>
        <taxon>Sediminihabitans</taxon>
    </lineage>
</organism>
<feature type="transmembrane region" description="Helical" evidence="5">
    <location>
        <begin position="416"/>
        <end position="434"/>
    </location>
</feature>
<reference evidence="7 8" key="1">
    <citation type="submission" date="2017-11" db="EMBL/GenBank/DDBJ databases">
        <title>Genomic Encyclopedia of Archaeal and Bacterial Type Strains, Phase II (KMG-II): From Individual Species to Whole Genera.</title>
        <authorList>
            <person name="Goeker M."/>
        </authorList>
    </citation>
    <scope>NUCLEOTIDE SEQUENCE [LARGE SCALE GENOMIC DNA]</scope>
    <source>
        <strain evidence="7 8">DSM 25478</strain>
    </source>
</reference>
<protein>
    <submittedName>
        <fullName evidence="7">Fusaric acid resistance family protein</fullName>
    </submittedName>
</protein>
<feature type="transmembrane region" description="Helical" evidence="5">
    <location>
        <begin position="166"/>
        <end position="186"/>
    </location>
</feature>
<feature type="transmembrane region" description="Helical" evidence="5">
    <location>
        <begin position="386"/>
        <end position="410"/>
    </location>
</feature>
<accession>A0A2M9D1K9</accession>
<dbReference type="InterPro" id="IPR049453">
    <property type="entry name" value="Memb_transporter_dom"/>
</dbReference>
<feature type="transmembrane region" description="Helical" evidence="5">
    <location>
        <begin position="137"/>
        <end position="154"/>
    </location>
</feature>
<dbReference type="RefSeq" id="WP_100422178.1">
    <property type="nucleotide sequence ID" value="NZ_BOOX01000010.1"/>
</dbReference>
<keyword evidence="4 5" id="KW-0472">Membrane</keyword>
<evidence type="ECO:0000256" key="4">
    <source>
        <dbReference type="ARBA" id="ARBA00023136"/>
    </source>
</evidence>
<dbReference type="GO" id="GO:0016020">
    <property type="term" value="C:membrane"/>
    <property type="evidence" value="ECO:0007669"/>
    <property type="project" value="UniProtKB-SubCell"/>
</dbReference>
<evidence type="ECO:0000256" key="3">
    <source>
        <dbReference type="ARBA" id="ARBA00022989"/>
    </source>
</evidence>
<dbReference type="Pfam" id="PF13515">
    <property type="entry name" value="FUSC_2"/>
    <property type="match status" value="1"/>
</dbReference>
<proteinExistence type="predicted"/>
<dbReference type="AlphaFoldDB" id="A0A2M9D1K9"/>
<comment type="caution">
    <text evidence="7">The sequence shown here is derived from an EMBL/GenBank/DDBJ whole genome shotgun (WGS) entry which is preliminary data.</text>
</comment>
<dbReference type="OrthoDB" id="581879at2"/>
<dbReference type="EMBL" id="PGFE01000001">
    <property type="protein sequence ID" value="PJJ77878.1"/>
    <property type="molecule type" value="Genomic_DNA"/>
</dbReference>
<gene>
    <name evidence="7" type="ORF">CLV28_1104</name>
</gene>
<feature type="transmembrane region" description="Helical" evidence="5">
    <location>
        <begin position="112"/>
        <end position="132"/>
    </location>
</feature>
<evidence type="ECO:0000256" key="5">
    <source>
        <dbReference type="SAM" id="Phobius"/>
    </source>
</evidence>
<evidence type="ECO:0000259" key="6">
    <source>
        <dbReference type="Pfam" id="PF13515"/>
    </source>
</evidence>
<keyword evidence="8" id="KW-1185">Reference proteome</keyword>
<name>A0A2M9D1K9_9CELL</name>
<dbReference type="Proteomes" id="UP000231693">
    <property type="component" value="Unassembled WGS sequence"/>
</dbReference>